<evidence type="ECO:0000256" key="14">
    <source>
        <dbReference type="SAM" id="Phobius"/>
    </source>
</evidence>
<comment type="subcellular location">
    <subcellularLocation>
        <location evidence="1">Cell inner membrane</location>
        <topology evidence="1">Multi-pass membrane protein</topology>
    </subcellularLocation>
</comment>
<protein>
    <submittedName>
        <fullName evidence="18">Polysaccharide biosynthesis tyrosine autokinase</fullName>
        <ecNumber evidence="18">2.7.10.2</ecNumber>
    </submittedName>
</protein>
<evidence type="ECO:0000256" key="4">
    <source>
        <dbReference type="ARBA" id="ARBA00022519"/>
    </source>
</evidence>
<evidence type="ECO:0000256" key="6">
    <source>
        <dbReference type="ARBA" id="ARBA00022692"/>
    </source>
</evidence>
<dbReference type="Pfam" id="PF23607">
    <property type="entry name" value="WZC_N"/>
    <property type="match status" value="1"/>
</dbReference>
<dbReference type="Pfam" id="PF13807">
    <property type="entry name" value="GNVR"/>
    <property type="match status" value="1"/>
</dbReference>
<dbReference type="InterPro" id="IPR003856">
    <property type="entry name" value="LPS_length_determ_N"/>
</dbReference>
<comment type="caution">
    <text evidence="18">The sequence shown here is derived from an EMBL/GenBank/DDBJ whole genome shotgun (WGS) entry which is preliminary data.</text>
</comment>
<evidence type="ECO:0000256" key="2">
    <source>
        <dbReference type="ARBA" id="ARBA00008883"/>
    </source>
</evidence>
<evidence type="ECO:0000256" key="11">
    <source>
        <dbReference type="ARBA" id="ARBA00023136"/>
    </source>
</evidence>
<evidence type="ECO:0000256" key="7">
    <source>
        <dbReference type="ARBA" id="ARBA00022741"/>
    </source>
</evidence>
<dbReference type="EMBL" id="JAAVJI010000013">
    <property type="protein sequence ID" value="NJP02828.1"/>
    <property type="molecule type" value="Genomic_DNA"/>
</dbReference>
<evidence type="ECO:0000256" key="10">
    <source>
        <dbReference type="ARBA" id="ARBA00022989"/>
    </source>
</evidence>
<evidence type="ECO:0000256" key="9">
    <source>
        <dbReference type="ARBA" id="ARBA00022840"/>
    </source>
</evidence>
<dbReference type="InterPro" id="IPR005702">
    <property type="entry name" value="Wzc-like_C"/>
</dbReference>
<sequence length="736" mass="80270">MNTVPRTSLEPQQDARIDVASLLRMLFDHKALIVSVVGVFTLLGAGYALVATPVYQANAMIQIEPKKIGLDATPVFNSKPTSVSEAATEIELIKSRAVLGRVITDLHLDVTATPRYVPLLGKWYARQFAPAKGQLASAPLGLDQFAWGGEAITVGALDVPPSLLGLPMVLTAGDNGGYSLKDANGTELLSGTVGVASENNGVSLLLTQLNARPGTEFRVVRNRELATALDYQERLKVNEAGKDSGIVYLSIQDTDPARAVQLVKEVSDRYVRQNVERSSAEAGQRLDFLRSQLPVVRAELEKSENALHTFQLRTHAVDIGQQTSALLSQVVAYDNQLSELRLKRTDLDRLYTRQHPQSIALSQQIAQVEAQKAKLQGEVSQLPETQQDLLRLTRDMQVTTQTYTNLLNRVQEQDIIRAGNIGNVRIIDSADANVEEPVKPMRKLIVALAALLGALAAISTVFVRQAFYRGVENPESVEQLGLPVYAALPLSRQQERLNRGQTRKGQAPSRLLGVVAPREGTMEALRSLRTSLHFAMAEARNPVLMMTSPTPGVGKSFVCTNLAVVSAQAGKRVLLIDADMRKGYLHQQFGVQPRHGLADALAGKVTVADVVHDTPVKHLQIISCGYAAPNPSELLMHERFTQLLNELSPHYDLVIIDTPPVLAVTDASLIGRHAGTSMMVSRFGQSTVREIDVARRRLQQNGVNLKGAIFNGVVRKASTAEYDCASYGYDYGDARK</sequence>
<evidence type="ECO:0000256" key="5">
    <source>
        <dbReference type="ARBA" id="ARBA00022679"/>
    </source>
</evidence>
<dbReference type="Gene3D" id="3.40.50.300">
    <property type="entry name" value="P-loop containing nucleotide triphosphate hydrolases"/>
    <property type="match status" value="1"/>
</dbReference>
<keyword evidence="8" id="KW-0418">Kinase</keyword>
<dbReference type="EC" id="2.7.10.2" evidence="18"/>
<keyword evidence="5 18" id="KW-0808">Transferase</keyword>
<evidence type="ECO:0000313" key="19">
    <source>
        <dbReference type="Proteomes" id="UP000746535"/>
    </source>
</evidence>
<feature type="transmembrane region" description="Helical" evidence="14">
    <location>
        <begin position="31"/>
        <end position="50"/>
    </location>
</feature>
<keyword evidence="12" id="KW-0829">Tyrosine-protein kinase</keyword>
<evidence type="ECO:0000256" key="1">
    <source>
        <dbReference type="ARBA" id="ARBA00004429"/>
    </source>
</evidence>
<proteinExistence type="inferred from homology"/>
<evidence type="ECO:0000256" key="8">
    <source>
        <dbReference type="ARBA" id="ARBA00022777"/>
    </source>
</evidence>
<keyword evidence="7" id="KW-0547">Nucleotide-binding</keyword>
<keyword evidence="10 14" id="KW-1133">Transmembrane helix</keyword>
<comment type="catalytic activity">
    <reaction evidence="13">
        <text>L-tyrosyl-[protein] + ATP = O-phospho-L-tyrosyl-[protein] + ADP + H(+)</text>
        <dbReference type="Rhea" id="RHEA:10596"/>
        <dbReference type="Rhea" id="RHEA-COMP:10136"/>
        <dbReference type="Rhea" id="RHEA-COMP:20101"/>
        <dbReference type="ChEBI" id="CHEBI:15378"/>
        <dbReference type="ChEBI" id="CHEBI:30616"/>
        <dbReference type="ChEBI" id="CHEBI:46858"/>
        <dbReference type="ChEBI" id="CHEBI:61978"/>
        <dbReference type="ChEBI" id="CHEBI:456216"/>
    </reaction>
</comment>
<evidence type="ECO:0000313" key="18">
    <source>
        <dbReference type="EMBL" id="NJP02828.1"/>
    </source>
</evidence>
<keyword evidence="3" id="KW-1003">Cell membrane</keyword>
<gene>
    <name evidence="18" type="ORF">HBH25_18445</name>
</gene>
<evidence type="ECO:0000256" key="3">
    <source>
        <dbReference type="ARBA" id="ARBA00022475"/>
    </source>
</evidence>
<evidence type="ECO:0000256" key="13">
    <source>
        <dbReference type="ARBA" id="ARBA00053015"/>
    </source>
</evidence>
<keyword evidence="6 14" id="KW-0812">Transmembrane</keyword>
<evidence type="ECO:0000256" key="12">
    <source>
        <dbReference type="ARBA" id="ARBA00023137"/>
    </source>
</evidence>
<dbReference type="Pfam" id="PF02706">
    <property type="entry name" value="Wzz"/>
    <property type="match status" value="1"/>
</dbReference>
<keyword evidence="4" id="KW-0997">Cell inner membrane</keyword>
<name>A0ABX0YLM0_9PSED</name>
<evidence type="ECO:0000259" key="16">
    <source>
        <dbReference type="Pfam" id="PF13614"/>
    </source>
</evidence>
<dbReference type="InterPro" id="IPR050445">
    <property type="entry name" value="Bact_polysacc_biosynth/exp"/>
</dbReference>
<dbReference type="InterPro" id="IPR027417">
    <property type="entry name" value="P-loop_NTPase"/>
</dbReference>
<reference evidence="18 19" key="1">
    <citation type="submission" date="2020-03" db="EMBL/GenBank/DDBJ databases">
        <authorList>
            <person name="Wang L."/>
            <person name="He N."/>
            <person name="Li Y."/>
            <person name="Fang Y."/>
            <person name="Zhang F."/>
        </authorList>
    </citation>
    <scope>NUCLEOTIDE SEQUENCE [LARGE SCALE GENOMIC DNA]</scope>
    <source>
        <strain evidence="19">hsmgli-8</strain>
    </source>
</reference>
<evidence type="ECO:0000259" key="15">
    <source>
        <dbReference type="Pfam" id="PF02706"/>
    </source>
</evidence>
<keyword evidence="11 14" id="KW-0472">Membrane</keyword>
<dbReference type="GO" id="GO:0004715">
    <property type="term" value="F:non-membrane spanning protein tyrosine kinase activity"/>
    <property type="evidence" value="ECO:0007669"/>
    <property type="project" value="UniProtKB-EC"/>
</dbReference>
<dbReference type="Pfam" id="PF13614">
    <property type="entry name" value="AAA_31"/>
    <property type="match status" value="1"/>
</dbReference>
<dbReference type="SUPFAM" id="SSF52540">
    <property type="entry name" value="P-loop containing nucleoside triphosphate hydrolases"/>
    <property type="match status" value="1"/>
</dbReference>
<dbReference type="InterPro" id="IPR032807">
    <property type="entry name" value="GNVR"/>
</dbReference>
<dbReference type="NCBIfam" id="TIGR01007">
    <property type="entry name" value="eps_fam"/>
    <property type="match status" value="1"/>
</dbReference>
<dbReference type="RefSeq" id="WP_168085405.1">
    <property type="nucleotide sequence ID" value="NZ_JAAVJI010000013.1"/>
</dbReference>
<dbReference type="CDD" id="cd05387">
    <property type="entry name" value="BY-kinase"/>
    <property type="match status" value="1"/>
</dbReference>
<keyword evidence="19" id="KW-1185">Reference proteome</keyword>
<dbReference type="InterPro" id="IPR025669">
    <property type="entry name" value="AAA_dom"/>
</dbReference>
<keyword evidence="9" id="KW-0067">ATP-binding</keyword>
<accession>A0ABX0YLM0</accession>
<feature type="domain" description="AAA" evidence="16">
    <location>
        <begin position="552"/>
        <end position="665"/>
    </location>
</feature>
<dbReference type="Proteomes" id="UP000746535">
    <property type="component" value="Unassembled WGS sequence"/>
</dbReference>
<feature type="domain" description="Polysaccharide chain length determinant N-terminal" evidence="15">
    <location>
        <begin position="16"/>
        <end position="106"/>
    </location>
</feature>
<feature type="domain" description="Tyrosine-protein kinase G-rich" evidence="17">
    <location>
        <begin position="384"/>
        <end position="466"/>
    </location>
</feature>
<organism evidence="18 19">
    <name type="scientific">Pseudomonas quercus</name>
    <dbReference type="NCBI Taxonomy" id="2722792"/>
    <lineage>
        <taxon>Bacteria</taxon>
        <taxon>Pseudomonadati</taxon>
        <taxon>Pseudomonadota</taxon>
        <taxon>Gammaproteobacteria</taxon>
        <taxon>Pseudomonadales</taxon>
        <taxon>Pseudomonadaceae</taxon>
        <taxon>Pseudomonas</taxon>
    </lineage>
</organism>
<evidence type="ECO:0000259" key="17">
    <source>
        <dbReference type="Pfam" id="PF13807"/>
    </source>
</evidence>
<dbReference type="PANTHER" id="PTHR32309:SF32">
    <property type="entry name" value="TYROSINE-PROTEIN KINASE ETK-RELATED"/>
    <property type="match status" value="1"/>
</dbReference>
<comment type="similarity">
    <text evidence="2">Belongs to the etk/wzc family.</text>
</comment>
<dbReference type="PANTHER" id="PTHR32309">
    <property type="entry name" value="TYROSINE-PROTEIN KINASE"/>
    <property type="match status" value="1"/>
</dbReference>